<dbReference type="Proteomes" id="UP000722989">
    <property type="component" value="Unassembled WGS sequence"/>
</dbReference>
<sequence length="47" mass="5065">MQRTATSKMTLSGAGPAASCPARVPYSIRDRYPPRVSYSRLVPLLAA</sequence>
<organism evidence="2 3">
    <name type="scientific">Planosporangium thailandense</name>
    <dbReference type="NCBI Taxonomy" id="765197"/>
    <lineage>
        <taxon>Bacteria</taxon>
        <taxon>Bacillati</taxon>
        <taxon>Actinomycetota</taxon>
        <taxon>Actinomycetes</taxon>
        <taxon>Micromonosporales</taxon>
        <taxon>Micromonosporaceae</taxon>
        <taxon>Planosporangium</taxon>
    </lineage>
</organism>
<keyword evidence="3" id="KW-1185">Reference proteome</keyword>
<evidence type="ECO:0000256" key="1">
    <source>
        <dbReference type="SAM" id="MobiDB-lite"/>
    </source>
</evidence>
<comment type="caution">
    <text evidence="2">The sequence shown here is derived from an EMBL/GenBank/DDBJ whole genome shotgun (WGS) entry which is preliminary data.</text>
</comment>
<feature type="compositionally biased region" description="Polar residues" evidence="1">
    <location>
        <begin position="1"/>
        <end position="10"/>
    </location>
</feature>
<gene>
    <name evidence="2" type="ORF">HC031_09035</name>
</gene>
<dbReference type="EMBL" id="JAATVY010000004">
    <property type="protein sequence ID" value="NJC69861.1"/>
    <property type="molecule type" value="Genomic_DNA"/>
</dbReference>
<dbReference type="RefSeq" id="WP_167924732.1">
    <property type="nucleotide sequence ID" value="NZ_JAATVY010000004.1"/>
</dbReference>
<feature type="region of interest" description="Disordered" evidence="1">
    <location>
        <begin position="1"/>
        <end position="21"/>
    </location>
</feature>
<accession>A0ABX0XUZ8</accession>
<protein>
    <submittedName>
        <fullName evidence="2">Uncharacterized protein</fullName>
    </submittedName>
</protein>
<name>A0ABX0XUZ8_9ACTN</name>
<evidence type="ECO:0000313" key="3">
    <source>
        <dbReference type="Proteomes" id="UP000722989"/>
    </source>
</evidence>
<reference evidence="2 3" key="1">
    <citation type="submission" date="2020-03" db="EMBL/GenBank/DDBJ databases">
        <title>WGS of the type strain of Planosporangium spp.</title>
        <authorList>
            <person name="Thawai C."/>
        </authorList>
    </citation>
    <scope>NUCLEOTIDE SEQUENCE [LARGE SCALE GENOMIC DNA]</scope>
    <source>
        <strain evidence="2 3">TBRC 5610</strain>
    </source>
</reference>
<evidence type="ECO:0000313" key="2">
    <source>
        <dbReference type="EMBL" id="NJC69861.1"/>
    </source>
</evidence>
<proteinExistence type="predicted"/>